<reference evidence="3" key="1">
    <citation type="submission" date="2020-05" db="EMBL/GenBank/DDBJ databases">
        <title>Phylogenomic resolution of chytrid fungi.</title>
        <authorList>
            <person name="Stajich J.E."/>
            <person name="Amses K."/>
            <person name="Simmons R."/>
            <person name="Seto K."/>
            <person name="Myers J."/>
            <person name="Bonds A."/>
            <person name="Quandt C.A."/>
            <person name="Barry K."/>
            <person name="Liu P."/>
            <person name="Grigoriev I."/>
            <person name="Longcore J.E."/>
            <person name="James T.Y."/>
        </authorList>
    </citation>
    <scope>NUCLEOTIDE SEQUENCE</scope>
    <source>
        <strain evidence="3">PLAUS21</strain>
    </source>
</reference>
<gene>
    <name evidence="3" type="ORF">HK103_001929</name>
</gene>
<feature type="compositionally biased region" description="Basic and acidic residues" evidence="2">
    <location>
        <begin position="15"/>
        <end position="24"/>
    </location>
</feature>
<accession>A0AAD5UJ91</accession>
<dbReference type="Proteomes" id="UP001210925">
    <property type="component" value="Unassembled WGS sequence"/>
</dbReference>
<feature type="compositionally biased region" description="Basic residues" evidence="2">
    <location>
        <begin position="1"/>
        <end position="10"/>
    </location>
</feature>
<proteinExistence type="predicted"/>
<evidence type="ECO:0000313" key="4">
    <source>
        <dbReference type="Proteomes" id="UP001210925"/>
    </source>
</evidence>
<feature type="coiled-coil region" evidence="1">
    <location>
        <begin position="227"/>
        <end position="305"/>
    </location>
</feature>
<name>A0AAD5UJ91_9FUNG</name>
<protein>
    <submittedName>
        <fullName evidence="3">Uncharacterized protein</fullName>
    </submittedName>
</protein>
<sequence>MTGILKKRKSNVVEADQKKPKTPDTKAAVDTGFRAVSPSATTVRRSKRIGIINRPYRAQNDGEKRVQNTIKYIQNESSKRFESYFTFESSQMDLESSQFYASSQMSIDQEEMIPIAASANKATSFHCGCGKAYVICPYEVKLSEMLMDTQKDDYVWTNIMDSYSQADLSNDVSDDDCAQKQLQRSLSSEIAGPVPKEFAGPKPKTKYSNANTFEQMHELSERMSRLVKDSEEKYIESLETIEELQNMVAREKLHRETAESLISELSKEYQALRTSIVTTQKTQTIEALNQEIACLELRKKTVETLSNYPKVDGVGLVDAFDKMLLSVRRCEDTVDQNPEYQQYLSLVTSLITAQKATIDSQMKEIALLHQTRVDKEKAKQLATEELAIVNNQILSSRLNSIDTICANIVTIIQSVPSSGIEAQPINTISKNRVRAGTANKSLEPAKKWAKGFKTNIVKAANTTIQLREKSKKTASIDSLNESIE</sequence>
<keyword evidence="1" id="KW-0175">Coiled coil</keyword>
<dbReference type="AlphaFoldDB" id="A0AAD5UJ91"/>
<comment type="caution">
    <text evidence="3">The sequence shown here is derived from an EMBL/GenBank/DDBJ whole genome shotgun (WGS) entry which is preliminary data.</text>
</comment>
<evidence type="ECO:0000256" key="2">
    <source>
        <dbReference type="SAM" id="MobiDB-lite"/>
    </source>
</evidence>
<keyword evidence="4" id="KW-1185">Reference proteome</keyword>
<dbReference type="EMBL" id="JADGKB010000016">
    <property type="protein sequence ID" value="KAJ3259668.1"/>
    <property type="molecule type" value="Genomic_DNA"/>
</dbReference>
<evidence type="ECO:0000313" key="3">
    <source>
        <dbReference type="EMBL" id="KAJ3259668.1"/>
    </source>
</evidence>
<evidence type="ECO:0000256" key="1">
    <source>
        <dbReference type="SAM" id="Coils"/>
    </source>
</evidence>
<feature type="region of interest" description="Disordered" evidence="2">
    <location>
        <begin position="1"/>
        <end position="33"/>
    </location>
</feature>
<organism evidence="3 4">
    <name type="scientific">Boothiomyces macroporosus</name>
    <dbReference type="NCBI Taxonomy" id="261099"/>
    <lineage>
        <taxon>Eukaryota</taxon>
        <taxon>Fungi</taxon>
        <taxon>Fungi incertae sedis</taxon>
        <taxon>Chytridiomycota</taxon>
        <taxon>Chytridiomycota incertae sedis</taxon>
        <taxon>Chytridiomycetes</taxon>
        <taxon>Rhizophydiales</taxon>
        <taxon>Terramycetaceae</taxon>
        <taxon>Boothiomyces</taxon>
    </lineage>
</organism>